<dbReference type="Pfam" id="PF01478">
    <property type="entry name" value="Peptidase_A24"/>
    <property type="match status" value="1"/>
</dbReference>
<keyword evidence="5 6" id="KW-0472">Membrane</keyword>
<feature type="transmembrane region" description="Helical" evidence="6">
    <location>
        <begin position="6"/>
        <end position="23"/>
    </location>
</feature>
<evidence type="ECO:0000256" key="5">
    <source>
        <dbReference type="ARBA" id="ARBA00023136"/>
    </source>
</evidence>
<accession>A0A494W8T5</accession>
<organism evidence="8 9">
    <name type="scientific">Sphingobium amiense</name>
    <dbReference type="NCBI Taxonomy" id="135719"/>
    <lineage>
        <taxon>Bacteria</taxon>
        <taxon>Pseudomonadati</taxon>
        <taxon>Pseudomonadota</taxon>
        <taxon>Alphaproteobacteria</taxon>
        <taxon>Sphingomonadales</taxon>
        <taxon>Sphingomonadaceae</taxon>
        <taxon>Sphingobium</taxon>
    </lineage>
</organism>
<keyword evidence="9" id="KW-1185">Reference proteome</keyword>
<gene>
    <name evidence="8" type="ORF">SAMIE_1003460</name>
</gene>
<name>A0A494W8T5_9SPHN</name>
<feature type="domain" description="Prepilin type IV endopeptidase peptidase" evidence="7">
    <location>
        <begin position="14"/>
        <end position="116"/>
    </location>
</feature>
<evidence type="ECO:0000256" key="1">
    <source>
        <dbReference type="ARBA" id="ARBA00004651"/>
    </source>
</evidence>
<dbReference type="Proteomes" id="UP000279959">
    <property type="component" value="Chromosome"/>
</dbReference>
<reference evidence="8 9" key="1">
    <citation type="submission" date="2018-05" db="EMBL/GenBank/DDBJ databases">
        <title>Complete Genome Sequence of the Nonylphenol-Degrading Bacterium Sphingobium amiense DSM 16289T.</title>
        <authorList>
            <person name="Ootsuka M."/>
            <person name="Nishizawa T."/>
            <person name="Ohta H."/>
        </authorList>
    </citation>
    <scope>NUCLEOTIDE SEQUENCE [LARGE SCALE GENOMIC DNA]</scope>
    <source>
        <strain evidence="8 9">DSM 16289</strain>
    </source>
</reference>
<dbReference type="InterPro" id="IPR000045">
    <property type="entry name" value="Prepilin_IV_endopep_pep"/>
</dbReference>
<evidence type="ECO:0000313" key="9">
    <source>
        <dbReference type="Proteomes" id="UP000279959"/>
    </source>
</evidence>
<feature type="transmembrane region" description="Helical" evidence="6">
    <location>
        <begin position="35"/>
        <end position="52"/>
    </location>
</feature>
<dbReference type="EMBL" id="AP018664">
    <property type="protein sequence ID" value="BBD96845.1"/>
    <property type="molecule type" value="Genomic_DNA"/>
</dbReference>
<evidence type="ECO:0000313" key="8">
    <source>
        <dbReference type="EMBL" id="BBD96845.1"/>
    </source>
</evidence>
<evidence type="ECO:0000256" key="3">
    <source>
        <dbReference type="ARBA" id="ARBA00022692"/>
    </source>
</evidence>
<feature type="transmembrane region" description="Helical" evidence="6">
    <location>
        <begin position="58"/>
        <end position="80"/>
    </location>
</feature>
<dbReference type="KEGG" id="sami:SAMIE_1003460"/>
<evidence type="ECO:0000256" key="4">
    <source>
        <dbReference type="ARBA" id="ARBA00022989"/>
    </source>
</evidence>
<dbReference type="PANTHER" id="PTHR36506">
    <property type="entry name" value="PREFLAGELLIN PEPTIDASE"/>
    <property type="match status" value="1"/>
</dbReference>
<dbReference type="GO" id="GO:0004190">
    <property type="term" value="F:aspartic-type endopeptidase activity"/>
    <property type="evidence" value="ECO:0007669"/>
    <property type="project" value="InterPro"/>
</dbReference>
<dbReference type="PANTHER" id="PTHR36506:SF1">
    <property type="entry name" value="PREFLAGELLIN PEPTIDASE"/>
    <property type="match status" value="1"/>
</dbReference>
<evidence type="ECO:0000259" key="7">
    <source>
        <dbReference type="Pfam" id="PF01478"/>
    </source>
</evidence>
<dbReference type="Gene3D" id="1.20.120.1220">
    <property type="match status" value="1"/>
</dbReference>
<feature type="transmembrane region" description="Helical" evidence="6">
    <location>
        <begin position="92"/>
        <end position="114"/>
    </location>
</feature>
<sequence>MSGEFFRVALIGALGALLIWAAVTDLRSRIISNRLNLAVAALAPFWWVASGLPLWPGVALQLLLGVIVFAAFAALFAMGMMGGGDVKLLGALALWFPWPVLLSLIVLMAVVGGGVTVATIVDHKLRRREGQPEIPYGVAISLAGLWVIGERYLNHFA</sequence>
<dbReference type="AlphaFoldDB" id="A0A494W8T5"/>
<keyword evidence="3 6" id="KW-0812">Transmembrane</keyword>
<dbReference type="RefSeq" id="WP_066698245.1">
    <property type="nucleotide sequence ID" value="NZ_AP018664.1"/>
</dbReference>
<keyword evidence="2" id="KW-1003">Cell membrane</keyword>
<comment type="subcellular location">
    <subcellularLocation>
        <location evidence="1">Cell membrane</location>
        <topology evidence="1">Multi-pass membrane protein</topology>
    </subcellularLocation>
</comment>
<keyword evidence="4 6" id="KW-1133">Transmembrane helix</keyword>
<protein>
    <submittedName>
        <fullName evidence="8">Peptidase</fullName>
    </submittedName>
</protein>
<dbReference type="InterPro" id="IPR052218">
    <property type="entry name" value="Preflagellin_Peptidase"/>
</dbReference>
<evidence type="ECO:0000256" key="6">
    <source>
        <dbReference type="SAM" id="Phobius"/>
    </source>
</evidence>
<dbReference type="GO" id="GO:0005886">
    <property type="term" value="C:plasma membrane"/>
    <property type="evidence" value="ECO:0007669"/>
    <property type="project" value="UniProtKB-SubCell"/>
</dbReference>
<evidence type="ECO:0000256" key="2">
    <source>
        <dbReference type="ARBA" id="ARBA00022475"/>
    </source>
</evidence>
<proteinExistence type="predicted"/>